<dbReference type="Proteomes" id="UP000077405">
    <property type="component" value="Plasmid pYZ4"/>
</dbReference>
<comment type="catalytic activity">
    <reaction evidence="1 8">
        <text>GDP-alpha-D-mannose = GDP-4-dehydro-alpha-D-rhamnose + H2O</text>
        <dbReference type="Rhea" id="RHEA:23820"/>
        <dbReference type="ChEBI" id="CHEBI:15377"/>
        <dbReference type="ChEBI" id="CHEBI:57527"/>
        <dbReference type="ChEBI" id="CHEBI:57964"/>
        <dbReference type="EC" id="4.2.1.47"/>
    </reaction>
</comment>
<evidence type="ECO:0000256" key="5">
    <source>
        <dbReference type="ARBA" id="ARBA00022458"/>
    </source>
</evidence>
<accession>A0A2R4VUC1</accession>
<proteinExistence type="inferred from homology"/>
<sequence length="331" mass="36162">MTIGATARSEPKTALIFGVSGQDGAYLAQLLLGKGYAVHGTSRDREMSSFANLRRLGIFGKVLVHSAVLTDFRSVVEVIARIRPAEIYNLASQASVGLSFDQPVETLNSTITSTINILEAIRFLGLDARFYNASSSECFGNTGAPADESTPFHPRSPYGVGKAAAYWAVANYREAYGLFACSGILFNHESPLRPVRYVTQKIVRGAADIAEGKTDSLELGTLSIARDWGWAPEYVDAMARMLVHDQPEDFVIATGEAHRLEDFVEQAFSYFGLDWRRHVHSNAALLRPSDIAFSVGNPAKAERLLGWRAERRMAEVVAGLADAEMARRAAD</sequence>
<dbReference type="Gene3D" id="3.90.25.10">
    <property type="entry name" value="UDP-galactose 4-epimerase, domain 1"/>
    <property type="match status" value="1"/>
</dbReference>
<dbReference type="Pfam" id="PF16363">
    <property type="entry name" value="GDP_Man_Dehyd"/>
    <property type="match status" value="1"/>
</dbReference>
<keyword evidence="10" id="KW-0614">Plasmid</keyword>
<organism evidence="10 11">
    <name type="scientific">Azospirillum humicireducens</name>
    <dbReference type="NCBI Taxonomy" id="1226968"/>
    <lineage>
        <taxon>Bacteria</taxon>
        <taxon>Pseudomonadati</taxon>
        <taxon>Pseudomonadota</taxon>
        <taxon>Alphaproteobacteria</taxon>
        <taxon>Rhodospirillales</taxon>
        <taxon>Azospirillaceae</taxon>
        <taxon>Azospirillum</taxon>
    </lineage>
</organism>
<dbReference type="EC" id="4.2.1.47" evidence="4 8"/>
<dbReference type="Gene3D" id="3.40.50.720">
    <property type="entry name" value="NAD(P)-binding Rossmann-like Domain"/>
    <property type="match status" value="1"/>
</dbReference>
<feature type="domain" description="NAD(P)-binding" evidence="9">
    <location>
        <begin position="15"/>
        <end position="318"/>
    </location>
</feature>
<evidence type="ECO:0000256" key="7">
    <source>
        <dbReference type="ARBA" id="ARBA00059383"/>
    </source>
</evidence>
<evidence type="ECO:0000313" key="11">
    <source>
        <dbReference type="Proteomes" id="UP000077405"/>
    </source>
</evidence>
<comment type="similarity">
    <text evidence="3 8">Belongs to the NAD(P)-dependent epimerase/dehydratase family. GDP-mannose 4,6-dehydratase subfamily.</text>
</comment>
<dbReference type="InterPro" id="IPR016040">
    <property type="entry name" value="NAD(P)-bd_dom"/>
</dbReference>
<name>A0A2R4VUC1_9PROT</name>
<evidence type="ECO:0000256" key="6">
    <source>
        <dbReference type="ARBA" id="ARBA00023239"/>
    </source>
</evidence>
<keyword evidence="11" id="KW-1185">Reference proteome</keyword>
<keyword evidence="5" id="KW-0536">Nodulation</keyword>
<evidence type="ECO:0000256" key="2">
    <source>
        <dbReference type="ARBA" id="ARBA00001937"/>
    </source>
</evidence>
<dbReference type="InterPro" id="IPR006368">
    <property type="entry name" value="GDP_Man_deHydtase"/>
</dbReference>
<comment type="caution">
    <text evidence="8">Lacks conserved residue(s) required for the propagation of feature annotation.</text>
</comment>
<dbReference type="AlphaFoldDB" id="A0A2R4VUC1"/>
<comment type="function">
    <text evidence="7 8">Catalyzes the conversion of GDP-D-mannose to GDP-4-dehydro-6-deoxy-D-mannose.</text>
</comment>
<dbReference type="CDD" id="cd05260">
    <property type="entry name" value="GDP_MD_SDR_e"/>
    <property type="match status" value="1"/>
</dbReference>
<dbReference type="FunFam" id="3.40.50.720:FF:000924">
    <property type="entry name" value="GDP-mannose 4,6 dehydratase"/>
    <property type="match status" value="1"/>
</dbReference>
<evidence type="ECO:0000256" key="3">
    <source>
        <dbReference type="ARBA" id="ARBA00009263"/>
    </source>
</evidence>
<dbReference type="KEGG" id="ahu:A6A40_23530"/>
<protein>
    <recommendedName>
        <fullName evidence="4 8">GDP-mannose 4,6-dehydratase</fullName>
        <ecNumber evidence="4 8">4.2.1.47</ecNumber>
    </recommendedName>
    <alternativeName>
        <fullName evidence="8">GDP-D-mannose dehydratase</fullName>
    </alternativeName>
</protein>
<dbReference type="RefSeq" id="WP_108548297.1">
    <property type="nucleotide sequence ID" value="NZ_CP028905.1"/>
</dbReference>
<dbReference type="EMBL" id="CP028905">
    <property type="protein sequence ID" value="AWB08022.1"/>
    <property type="molecule type" value="Genomic_DNA"/>
</dbReference>
<dbReference type="GO" id="GO:0008446">
    <property type="term" value="F:GDP-mannose 4,6-dehydratase activity"/>
    <property type="evidence" value="ECO:0007669"/>
    <property type="project" value="UniProtKB-UniRule"/>
</dbReference>
<evidence type="ECO:0000259" key="9">
    <source>
        <dbReference type="Pfam" id="PF16363"/>
    </source>
</evidence>
<dbReference type="OrthoDB" id="9779041at2"/>
<geneLocation type="plasmid" evidence="10 11">
    <name>pYZ4</name>
</geneLocation>
<comment type="cofactor">
    <cofactor evidence="2 8">
        <name>NADP(+)</name>
        <dbReference type="ChEBI" id="CHEBI:58349"/>
    </cofactor>
</comment>
<dbReference type="GO" id="GO:0070401">
    <property type="term" value="F:NADP+ binding"/>
    <property type="evidence" value="ECO:0007669"/>
    <property type="project" value="UniProtKB-UniRule"/>
</dbReference>
<reference evidence="10 11" key="1">
    <citation type="submission" date="2018-04" db="EMBL/GenBank/DDBJ databases">
        <title>Complete genome sequence of the nitrogen-fixing bacterium Azospirillum humicireducens type strain SgZ-5.</title>
        <authorList>
            <person name="Yu Z."/>
        </authorList>
    </citation>
    <scope>NUCLEOTIDE SEQUENCE [LARGE SCALE GENOMIC DNA]</scope>
    <source>
        <strain evidence="10 11">SgZ-5</strain>
        <plasmid evidence="10 11">pYZ4</plasmid>
    </source>
</reference>
<dbReference type="PANTHER" id="PTHR43715">
    <property type="entry name" value="GDP-MANNOSE 4,6-DEHYDRATASE"/>
    <property type="match status" value="1"/>
</dbReference>
<dbReference type="PANTHER" id="PTHR43715:SF1">
    <property type="entry name" value="GDP-MANNOSE 4,6 DEHYDRATASE"/>
    <property type="match status" value="1"/>
</dbReference>
<keyword evidence="6 8" id="KW-0456">Lyase</keyword>
<evidence type="ECO:0000256" key="4">
    <source>
        <dbReference type="ARBA" id="ARBA00011989"/>
    </source>
</evidence>
<dbReference type="InterPro" id="IPR036291">
    <property type="entry name" value="NAD(P)-bd_dom_sf"/>
</dbReference>
<dbReference type="HAMAP" id="MF_00955">
    <property type="entry name" value="GDP_Man_dehydratase"/>
    <property type="match status" value="1"/>
</dbReference>
<gene>
    <name evidence="8" type="primary">gmd</name>
    <name evidence="10" type="ORF">A6A40_23530</name>
</gene>
<evidence type="ECO:0000313" key="10">
    <source>
        <dbReference type="EMBL" id="AWB08022.1"/>
    </source>
</evidence>
<keyword evidence="8" id="KW-0521">NADP</keyword>
<evidence type="ECO:0000256" key="1">
    <source>
        <dbReference type="ARBA" id="ARBA00000188"/>
    </source>
</evidence>
<dbReference type="GO" id="GO:0042351">
    <property type="term" value="P:'de novo' GDP-L-fucose biosynthetic process"/>
    <property type="evidence" value="ECO:0007669"/>
    <property type="project" value="TreeGrafter"/>
</dbReference>
<evidence type="ECO:0000256" key="8">
    <source>
        <dbReference type="HAMAP-Rule" id="MF_00955"/>
    </source>
</evidence>
<dbReference type="SUPFAM" id="SSF51735">
    <property type="entry name" value="NAD(P)-binding Rossmann-fold domains"/>
    <property type="match status" value="1"/>
</dbReference>